<proteinExistence type="predicted"/>
<dbReference type="AlphaFoldDB" id="A0A7S6WQC4"/>
<dbReference type="EMBL" id="CP061839">
    <property type="protein sequence ID" value="QOW61360.1"/>
    <property type="molecule type" value="Genomic_DNA"/>
</dbReference>
<sequence length="194" mass="22849">MKLTGSKTITSFSIEEIENLRDVQKNKLISETSQEYVMFLAELENYQLEYKSNPSDELKSKINELEAYGLREFPDWVITSSNSDNSSTHSARSTYSSSTWRDSVRAVGSFDFVTVWWTESYIPAEIYKIYRRNRAYSNSYYYRGSVTPTQNDDEYYRDYYVTGNTYYDYQATAFENGESYYHNAFVENVYVPQL</sequence>
<organism evidence="1 2">
    <name type="scientific">Treponema pedis</name>
    <dbReference type="NCBI Taxonomy" id="409322"/>
    <lineage>
        <taxon>Bacteria</taxon>
        <taxon>Pseudomonadati</taxon>
        <taxon>Spirochaetota</taxon>
        <taxon>Spirochaetia</taxon>
        <taxon>Spirochaetales</taxon>
        <taxon>Treponemataceae</taxon>
        <taxon>Treponema</taxon>
    </lineage>
</organism>
<dbReference type="RefSeq" id="WP_152513061.1">
    <property type="nucleotide sequence ID" value="NZ_CP061839.1"/>
</dbReference>
<name>A0A7S6WQC4_9SPIR</name>
<evidence type="ECO:0000313" key="2">
    <source>
        <dbReference type="Proteomes" id="UP000593915"/>
    </source>
</evidence>
<evidence type="ECO:0000313" key="1">
    <source>
        <dbReference type="EMBL" id="QOW61360.1"/>
    </source>
</evidence>
<reference evidence="1 2" key="1">
    <citation type="submission" date="2020-09" db="EMBL/GenBank/DDBJ databases">
        <title>Characterization of Treponema spp. from bovine digital dermatitis in Korea.</title>
        <authorList>
            <person name="Espiritu H.M."/>
            <person name="Cho Y.I."/>
            <person name="Mamuad L."/>
        </authorList>
    </citation>
    <scope>NUCLEOTIDE SEQUENCE [LARGE SCALE GENOMIC DNA]</scope>
    <source>
        <strain evidence="1 2">KS1</strain>
    </source>
</reference>
<protein>
    <submittedName>
        <fullName evidence="1">Uncharacterized protein</fullName>
    </submittedName>
</protein>
<accession>A0A7S6WQC4</accession>
<gene>
    <name evidence="1" type="ORF">IFE08_02920</name>
</gene>
<dbReference type="Proteomes" id="UP000593915">
    <property type="component" value="Chromosome"/>
</dbReference>